<dbReference type="Gene3D" id="2.60.260.20">
    <property type="entry name" value="Urease metallochaperone UreE, N-terminal domain"/>
    <property type="match status" value="2"/>
</dbReference>
<dbReference type="STRING" id="1305764.R9P795"/>
<dbReference type="InterPro" id="IPR036410">
    <property type="entry name" value="HSP_DnaJ_Cys-rich_dom_sf"/>
</dbReference>
<sequence length="1157" mass="127905">MTPRSQASVSDIAESSGSVPTSSLRSRPSQHRLEDSSQPVSTTTEDPDLISASHSATSRKRPPADTSTADSETRSGPSKASKGKAKFIPNRVKRYHERSLAGCLTCRKRRVKCDEAKPICRRCACGDRDCIYPDMSPASATDPSNDTTMRKAEYTTLPGLQVSSLVHDNRSPPLADSSADFLFSPPAGVGPASSLHHPQAYASRSPQSSFDQGSPLSPMSHRNGRARASTSAHNDRYRIHPDPERQSDPHKQARSDYDHHRPHTYTQSPHPRPFGSSSIDMSKVKLPELPAGFGFGHLDAYFPTYEQQCLFRHYILEVAPQLCVIQIPLPDNRWIRYHATFAVRHPHGTNGYEDALRSALLSMASLDIGHKLSQAPIPDLFPSTASREDAMSSRSDKLAGQVRGLSGPSSYSSTMQHAEYPHRGAFAPNGSAEANSKSIMSNVLLELSNLRREESLRLLRSTLKERRAPLDRSDAAIMLATVLGLATRDRLAAQQDWQDALHIASKAIAELGGPAAFVDPSDPSSLFLIEQIACFDALSSLTSDDYTLFLQPWDDWWYALMDSPRSIKEDSVLQTFGLHRGMIDMLARMTRVEATRRELQQRTSVTIILSEAVGAGSPPALPPEYDETRLWLESTARALVAEIPIWAKMQVPAEATRTLQTLLPVIMNHLYVAAAELYIHSVIFSKPADHPCFAEPTAVVLDRTEEAIQAGITKGLVLPLSFAAFSARHHDRDRIRAMLNELRPYYKFDLERMEKLNEHLWSLVDIRARRTKASSSPFSDTRVPAKDYYKVLGVDKSASDRDIKRAYRKRAQKVHPDKHPDKHAEFLELSDAYQTLSDAEMRKIYDRYGVDGVKKHQARKDNPHQYAQDPFDIFSRFFGGGGGGGGGARKGPSKAFNVDVDVEDFYKGKTFTLEYQRNVVCSHCDGSGAESPGDIHTCDACDGRGVRIVRQQIMPGFITNAQMTCDRCGGAGSVIKHRCSKCHGQKIVQEIASVEVDLERGASEGVEVVIEGEADEAPDHEAGDVIVKVSARRSKGQFRRGGTSLYKTIPISLSEALLGFERNLTHMDGRTVTVQRDGVTQPGFVSVIDNEGMPVHGTMVSDAPEADTRAGRDMLFGKLYLEWQLVLPETVDPALHQASVNFEKRFGEGRLAAIRTF</sequence>
<evidence type="ECO:0000313" key="11">
    <source>
        <dbReference type="EMBL" id="GAC93960.1"/>
    </source>
</evidence>
<dbReference type="SMART" id="SM00271">
    <property type="entry name" value="DnaJ"/>
    <property type="match status" value="1"/>
</dbReference>
<keyword evidence="1 6" id="KW-0479">Metal-binding</keyword>
<dbReference type="InterPro" id="IPR001138">
    <property type="entry name" value="Zn2Cys6_DnaBD"/>
</dbReference>
<dbReference type="PROSITE" id="PS51188">
    <property type="entry name" value="ZF_CR"/>
    <property type="match status" value="1"/>
</dbReference>
<keyword evidence="4 6" id="KW-0862">Zinc</keyword>
<dbReference type="eggNOG" id="KOG0712">
    <property type="taxonomic scope" value="Eukaryota"/>
</dbReference>
<feature type="domain" description="CR-type" evidence="10">
    <location>
        <begin position="908"/>
        <end position="991"/>
    </location>
</feature>
<dbReference type="GO" id="GO:0051082">
    <property type="term" value="F:unfolded protein binding"/>
    <property type="evidence" value="ECO:0007669"/>
    <property type="project" value="InterPro"/>
</dbReference>
<dbReference type="GO" id="GO:0008270">
    <property type="term" value="F:zinc ion binding"/>
    <property type="evidence" value="ECO:0007669"/>
    <property type="project" value="UniProtKB-KW"/>
</dbReference>
<dbReference type="InterPro" id="IPR002939">
    <property type="entry name" value="DnaJ_C"/>
</dbReference>
<dbReference type="GeneID" id="24106826"/>
<keyword evidence="2" id="KW-0677">Repeat</keyword>
<evidence type="ECO:0000256" key="2">
    <source>
        <dbReference type="ARBA" id="ARBA00022737"/>
    </source>
</evidence>
<feature type="compositionally biased region" description="Polar residues" evidence="7">
    <location>
        <begin position="264"/>
        <end position="279"/>
    </location>
</feature>
<name>R9P795_PSEHS</name>
<dbReference type="RefSeq" id="XP_012187547.1">
    <property type="nucleotide sequence ID" value="XM_012332157.1"/>
</dbReference>
<evidence type="ECO:0000256" key="1">
    <source>
        <dbReference type="ARBA" id="ARBA00022723"/>
    </source>
</evidence>
<protein>
    <submittedName>
        <fullName evidence="11">Chaperone regulator</fullName>
    </submittedName>
</protein>
<dbReference type="PANTHER" id="PTHR43888">
    <property type="entry name" value="DNAJ-LIKE-2, ISOFORM A-RELATED"/>
    <property type="match status" value="1"/>
</dbReference>
<feature type="domain" description="Zn(2)-C6 fungal-type" evidence="8">
    <location>
        <begin position="102"/>
        <end position="132"/>
    </location>
</feature>
<evidence type="ECO:0000259" key="9">
    <source>
        <dbReference type="PROSITE" id="PS50076"/>
    </source>
</evidence>
<dbReference type="EMBL" id="DF238780">
    <property type="protein sequence ID" value="GAC93960.1"/>
    <property type="molecule type" value="Genomic_DNA"/>
</dbReference>
<proteinExistence type="predicted"/>
<dbReference type="GO" id="GO:0000981">
    <property type="term" value="F:DNA-binding transcription factor activity, RNA polymerase II-specific"/>
    <property type="evidence" value="ECO:0007669"/>
    <property type="project" value="InterPro"/>
</dbReference>
<dbReference type="AlphaFoldDB" id="R9P795"/>
<accession>R9P795</accession>
<dbReference type="GO" id="GO:0006457">
    <property type="term" value="P:protein folding"/>
    <property type="evidence" value="ECO:0007669"/>
    <property type="project" value="InterPro"/>
</dbReference>
<dbReference type="SUPFAM" id="SSF57701">
    <property type="entry name" value="Zn2/Cys6 DNA-binding domain"/>
    <property type="match status" value="1"/>
</dbReference>
<dbReference type="Pfam" id="PF00172">
    <property type="entry name" value="Zn_clus"/>
    <property type="match status" value="1"/>
</dbReference>
<dbReference type="Gene3D" id="4.10.240.10">
    <property type="entry name" value="Zn(2)-C6 fungal-type DNA-binding domain"/>
    <property type="match status" value="1"/>
</dbReference>
<dbReference type="SMART" id="SM00066">
    <property type="entry name" value="GAL4"/>
    <property type="match status" value="1"/>
</dbReference>
<dbReference type="CDD" id="cd00067">
    <property type="entry name" value="GAL4"/>
    <property type="match status" value="1"/>
</dbReference>
<dbReference type="Pfam" id="PF00226">
    <property type="entry name" value="DnaJ"/>
    <property type="match status" value="1"/>
</dbReference>
<dbReference type="InterPro" id="IPR001305">
    <property type="entry name" value="HSP_DnaJ_Cys-rich_dom"/>
</dbReference>
<keyword evidence="3 6" id="KW-0863">Zinc-finger</keyword>
<feature type="compositionally biased region" description="Basic and acidic residues" evidence="7">
    <location>
        <begin position="386"/>
        <end position="397"/>
    </location>
</feature>
<gene>
    <name evidence="11" type="ORF">PHSY_001529</name>
</gene>
<dbReference type="CDD" id="cd06257">
    <property type="entry name" value="DnaJ"/>
    <property type="match status" value="1"/>
</dbReference>
<dbReference type="PROSITE" id="PS50048">
    <property type="entry name" value="ZN2_CY6_FUNGAL_2"/>
    <property type="match status" value="1"/>
</dbReference>
<dbReference type="Pfam" id="PF00684">
    <property type="entry name" value="DnaJ_CXXCXGXG"/>
    <property type="match status" value="1"/>
</dbReference>
<feature type="region of interest" description="Disordered" evidence="7">
    <location>
        <begin position="190"/>
        <end position="279"/>
    </location>
</feature>
<evidence type="ECO:0000256" key="6">
    <source>
        <dbReference type="PROSITE-ProRule" id="PRU00546"/>
    </source>
</evidence>
<keyword evidence="12" id="KW-1185">Reference proteome</keyword>
<feature type="compositionally biased region" description="Polar residues" evidence="7">
    <location>
        <begin position="202"/>
        <end position="217"/>
    </location>
</feature>
<evidence type="ECO:0000256" key="3">
    <source>
        <dbReference type="ARBA" id="ARBA00022771"/>
    </source>
</evidence>
<dbReference type="InterPro" id="IPR036864">
    <property type="entry name" value="Zn2-C6_fun-type_DNA-bd_sf"/>
</dbReference>
<dbReference type="Gene3D" id="1.10.287.110">
    <property type="entry name" value="DnaJ domain"/>
    <property type="match status" value="1"/>
</dbReference>
<dbReference type="InterPro" id="IPR036869">
    <property type="entry name" value="J_dom_sf"/>
</dbReference>
<feature type="compositionally biased region" description="Polar residues" evidence="7">
    <location>
        <begin position="1"/>
        <end position="27"/>
    </location>
</feature>
<dbReference type="SUPFAM" id="SSF46565">
    <property type="entry name" value="Chaperone J-domain"/>
    <property type="match status" value="1"/>
</dbReference>
<dbReference type="InterPro" id="IPR021858">
    <property type="entry name" value="Fun_TF"/>
</dbReference>
<dbReference type="Gene3D" id="2.10.230.10">
    <property type="entry name" value="Heat shock protein DnaJ, cysteine-rich domain"/>
    <property type="match status" value="1"/>
</dbReference>
<feature type="zinc finger region" description="CR-type" evidence="6">
    <location>
        <begin position="908"/>
        <end position="991"/>
    </location>
</feature>
<feature type="compositionally biased region" description="Basic and acidic residues" evidence="7">
    <location>
        <begin position="233"/>
        <end position="259"/>
    </location>
</feature>
<dbReference type="SUPFAM" id="SSF49493">
    <property type="entry name" value="HSP40/DnaJ peptide-binding domain"/>
    <property type="match status" value="2"/>
</dbReference>
<reference evidence="12" key="1">
    <citation type="journal article" date="2013" name="Genome Announc.">
        <title>Draft genome sequence of the basidiomycetous yeast-like fungus Pseudozyma hubeiensis SY62, which produces an abundant amount of the biosurfactant mannosylerythritol lipids.</title>
        <authorList>
            <person name="Konishi M."/>
            <person name="Hatada Y."/>
            <person name="Horiuchi J."/>
        </authorList>
    </citation>
    <scope>NUCLEOTIDE SEQUENCE [LARGE SCALE GENOMIC DNA]</scope>
    <source>
        <strain evidence="12">SY62</strain>
    </source>
</reference>
<evidence type="ECO:0000259" key="10">
    <source>
        <dbReference type="PROSITE" id="PS51188"/>
    </source>
</evidence>
<feature type="region of interest" description="Disordered" evidence="7">
    <location>
        <begin position="1"/>
        <end position="89"/>
    </location>
</feature>
<dbReference type="InterPro" id="IPR001623">
    <property type="entry name" value="DnaJ_domain"/>
</dbReference>
<feature type="domain" description="J" evidence="9">
    <location>
        <begin position="787"/>
        <end position="849"/>
    </location>
</feature>
<dbReference type="PROSITE" id="PS50076">
    <property type="entry name" value="DNAJ_2"/>
    <property type="match status" value="1"/>
</dbReference>
<dbReference type="HOGENOM" id="CLU_275721_0_0_1"/>
<evidence type="ECO:0000313" key="12">
    <source>
        <dbReference type="Proteomes" id="UP000014071"/>
    </source>
</evidence>
<dbReference type="Pfam" id="PF11951">
    <property type="entry name" value="Fungal_trans_2"/>
    <property type="match status" value="1"/>
</dbReference>
<dbReference type="FunFam" id="2.10.230.10:FF:000002">
    <property type="entry name" value="Molecular chaperone DnaJ"/>
    <property type="match status" value="1"/>
</dbReference>
<feature type="region of interest" description="Disordered" evidence="7">
    <location>
        <begin position="383"/>
        <end position="414"/>
    </location>
</feature>
<dbReference type="SUPFAM" id="SSF57938">
    <property type="entry name" value="DnaJ/Hsp40 cysteine-rich domain"/>
    <property type="match status" value="1"/>
</dbReference>
<dbReference type="Pfam" id="PF01556">
    <property type="entry name" value="DnaJ_C"/>
    <property type="match status" value="1"/>
</dbReference>
<evidence type="ECO:0000259" key="8">
    <source>
        <dbReference type="PROSITE" id="PS50048"/>
    </source>
</evidence>
<dbReference type="PROSITE" id="PS00463">
    <property type="entry name" value="ZN2_CY6_FUNGAL_1"/>
    <property type="match status" value="1"/>
</dbReference>
<dbReference type="InterPro" id="IPR008971">
    <property type="entry name" value="HSP40/DnaJ_pept-bd"/>
</dbReference>
<dbReference type="PRINTS" id="PR00625">
    <property type="entry name" value="JDOMAIN"/>
</dbReference>
<evidence type="ECO:0000256" key="4">
    <source>
        <dbReference type="ARBA" id="ARBA00022833"/>
    </source>
</evidence>
<dbReference type="CDD" id="cd10747">
    <property type="entry name" value="DnaJ_C"/>
    <property type="match status" value="1"/>
</dbReference>
<dbReference type="GO" id="GO:0030544">
    <property type="term" value="F:Hsp70 protein binding"/>
    <property type="evidence" value="ECO:0007669"/>
    <property type="project" value="InterPro"/>
</dbReference>
<keyword evidence="5" id="KW-0143">Chaperone</keyword>
<dbReference type="InterPro" id="IPR044713">
    <property type="entry name" value="DNJA1/2-like"/>
</dbReference>
<evidence type="ECO:0000256" key="5">
    <source>
        <dbReference type="ARBA" id="ARBA00023186"/>
    </source>
</evidence>
<dbReference type="Proteomes" id="UP000014071">
    <property type="component" value="Unassembled WGS sequence"/>
</dbReference>
<organism evidence="11 12">
    <name type="scientific">Pseudozyma hubeiensis (strain SY62)</name>
    <name type="common">Yeast</name>
    <dbReference type="NCBI Taxonomy" id="1305764"/>
    <lineage>
        <taxon>Eukaryota</taxon>
        <taxon>Fungi</taxon>
        <taxon>Dikarya</taxon>
        <taxon>Basidiomycota</taxon>
        <taxon>Ustilaginomycotina</taxon>
        <taxon>Ustilaginomycetes</taxon>
        <taxon>Ustilaginales</taxon>
        <taxon>Ustilaginaceae</taxon>
        <taxon>Pseudozyma</taxon>
    </lineage>
</organism>
<dbReference type="OrthoDB" id="5419315at2759"/>
<dbReference type="CDD" id="cd10719">
    <property type="entry name" value="DnaJ_zf"/>
    <property type="match status" value="1"/>
</dbReference>
<evidence type="ECO:0000256" key="7">
    <source>
        <dbReference type="SAM" id="MobiDB-lite"/>
    </source>
</evidence>